<feature type="region of interest" description="Disordered" evidence="6">
    <location>
        <begin position="1"/>
        <end position="23"/>
    </location>
</feature>
<keyword evidence="4 7" id="KW-1133">Transmembrane helix</keyword>
<reference evidence="8 9" key="1">
    <citation type="submission" date="2016-11" db="EMBL/GenBank/DDBJ databases">
        <authorList>
            <person name="Jaros S."/>
            <person name="Januszkiewicz K."/>
            <person name="Wedrychowicz H."/>
        </authorList>
    </citation>
    <scope>NUCLEOTIDE SEQUENCE [LARGE SCALE GENOMIC DNA]</scope>
    <source>
        <strain evidence="8 9">DSM 21986</strain>
    </source>
</reference>
<keyword evidence="3 7" id="KW-0812">Transmembrane</keyword>
<feature type="compositionally biased region" description="Acidic residues" evidence="6">
    <location>
        <begin position="1"/>
        <end position="10"/>
    </location>
</feature>
<proteinExistence type="inferred from homology"/>
<comment type="subcellular location">
    <subcellularLocation>
        <location evidence="1">Endomembrane system</location>
    </subcellularLocation>
</comment>
<evidence type="ECO:0000256" key="4">
    <source>
        <dbReference type="ARBA" id="ARBA00022989"/>
    </source>
</evidence>
<keyword evidence="5 7" id="KW-0472">Membrane</keyword>
<dbReference type="Pfam" id="PF04286">
    <property type="entry name" value="DUF445"/>
    <property type="match status" value="2"/>
</dbReference>
<feature type="transmembrane region" description="Helical" evidence="7">
    <location>
        <begin position="341"/>
        <end position="358"/>
    </location>
</feature>
<dbReference type="RefSeq" id="WP_073059115.1">
    <property type="nucleotide sequence ID" value="NZ_FQUS01000001.1"/>
</dbReference>
<evidence type="ECO:0000313" key="9">
    <source>
        <dbReference type="Proteomes" id="UP000184041"/>
    </source>
</evidence>
<dbReference type="PANTHER" id="PTHR35791">
    <property type="entry name" value="UPF0754 MEMBRANE PROTEIN YHEB"/>
    <property type="match status" value="1"/>
</dbReference>
<feature type="transmembrane region" description="Helical" evidence="7">
    <location>
        <begin position="364"/>
        <end position="382"/>
    </location>
</feature>
<dbReference type="EMBL" id="FQUS01000001">
    <property type="protein sequence ID" value="SHE48555.1"/>
    <property type="molecule type" value="Genomic_DNA"/>
</dbReference>
<dbReference type="GO" id="GO:0012505">
    <property type="term" value="C:endomembrane system"/>
    <property type="evidence" value="ECO:0007669"/>
    <property type="project" value="UniProtKB-SubCell"/>
</dbReference>
<feature type="transmembrane region" description="Helical" evidence="7">
    <location>
        <begin position="105"/>
        <end position="127"/>
    </location>
</feature>
<dbReference type="Proteomes" id="UP000184041">
    <property type="component" value="Unassembled WGS sequence"/>
</dbReference>
<evidence type="ECO:0000256" key="5">
    <source>
        <dbReference type="ARBA" id="ARBA00023136"/>
    </source>
</evidence>
<dbReference type="STRING" id="1194090.SAMN05443144_101400"/>
<accession>A0A1M4TVT9</accession>
<organism evidence="8 9">
    <name type="scientific">Fodinibius roseus</name>
    <dbReference type="NCBI Taxonomy" id="1194090"/>
    <lineage>
        <taxon>Bacteria</taxon>
        <taxon>Pseudomonadati</taxon>
        <taxon>Balneolota</taxon>
        <taxon>Balneolia</taxon>
        <taxon>Balneolales</taxon>
        <taxon>Balneolaceae</taxon>
        <taxon>Fodinibius</taxon>
    </lineage>
</organism>
<dbReference type="InterPro" id="IPR007383">
    <property type="entry name" value="DUF445"/>
</dbReference>
<evidence type="ECO:0000313" key="8">
    <source>
        <dbReference type="EMBL" id="SHE48555.1"/>
    </source>
</evidence>
<dbReference type="PANTHER" id="PTHR35791:SF1">
    <property type="entry name" value="UPF0754 MEMBRANE PROTEIN YHEB"/>
    <property type="match status" value="1"/>
</dbReference>
<comment type="similarity">
    <text evidence="2">Belongs to the UPF0754 family.</text>
</comment>
<protein>
    <recommendedName>
        <fullName evidence="10">DUF445 domain-containing protein</fullName>
    </recommendedName>
</protein>
<keyword evidence="9" id="KW-1185">Reference proteome</keyword>
<dbReference type="AlphaFoldDB" id="A0A1M4TVT9"/>
<evidence type="ECO:0000256" key="3">
    <source>
        <dbReference type="ARBA" id="ARBA00022692"/>
    </source>
</evidence>
<name>A0A1M4TVT9_9BACT</name>
<evidence type="ECO:0000256" key="6">
    <source>
        <dbReference type="SAM" id="MobiDB-lite"/>
    </source>
</evidence>
<evidence type="ECO:0000256" key="2">
    <source>
        <dbReference type="ARBA" id="ARBA00008053"/>
    </source>
</evidence>
<evidence type="ECO:0008006" key="10">
    <source>
        <dbReference type="Google" id="ProtNLM"/>
    </source>
</evidence>
<gene>
    <name evidence="8" type="ORF">SAMN05443144_101400</name>
</gene>
<sequence length="388" mass="44418">MSEQSFEDNSDTNRALQVAKEKTREKARILWQMLVKYSKFDQLSASSEPDIKAPPRQQRHSSTVLTLLSLFPWVLLLTFFSSFFWDFNGLAVAPYGYTLPFEGLLRIISVSGLIGFFTNWLAITMLFKPAQKRPILGHGLIPAQKNRIAYRLAQAVSEDLINPEIIKQKISESGIISRYREQSTRYIKSIIDDPVFREDLKGWVVSYIDEMIANPEIRGAIAQRILRQIEEAVQDKSFEKVALKTYSFVKGQQMQHIIEEALVQIPVSVESGLDKLDSLLDRLPETIDDNSESIEDIVTTLLYKLVNQLNVHKLVEENLRSYDEQHISNIIRNATNEQLRYIQYLGAVLGCIGGFIIWEPLLSISVLGTIFLVILALDQLLFQQSQWH</sequence>
<evidence type="ECO:0000256" key="7">
    <source>
        <dbReference type="SAM" id="Phobius"/>
    </source>
</evidence>
<evidence type="ECO:0000256" key="1">
    <source>
        <dbReference type="ARBA" id="ARBA00004308"/>
    </source>
</evidence>
<feature type="transmembrane region" description="Helical" evidence="7">
    <location>
        <begin position="64"/>
        <end position="85"/>
    </location>
</feature>